<comment type="catalytic activity">
    <reaction evidence="8">
        <text>4,8-dimethylnonanoyl-CoA + (R)-carnitine = O-4,8-dimethylnonanoyl-(R)-carnitine + CoA</text>
        <dbReference type="Rhea" id="RHEA:44860"/>
        <dbReference type="ChEBI" id="CHEBI:16347"/>
        <dbReference type="ChEBI" id="CHEBI:57287"/>
        <dbReference type="ChEBI" id="CHEBI:77061"/>
        <dbReference type="ChEBI" id="CHEBI:84654"/>
    </reaction>
</comment>
<proteinExistence type="inferred from homology"/>
<evidence type="ECO:0000256" key="2">
    <source>
        <dbReference type="ARBA" id="ARBA00005232"/>
    </source>
</evidence>
<dbReference type="InterPro" id="IPR042572">
    <property type="entry name" value="Carn_acyl_trans_N"/>
</dbReference>
<feature type="domain" description="Choline/carnitine acyltransferase" evidence="10">
    <location>
        <begin position="653"/>
        <end position="823"/>
    </location>
</feature>
<dbReference type="eggNOG" id="KOG3719">
    <property type="taxonomic scope" value="Eukaryota"/>
</dbReference>
<keyword evidence="6" id="KW-0443">Lipid metabolism</keyword>
<evidence type="ECO:0000259" key="10">
    <source>
        <dbReference type="Pfam" id="PF00755"/>
    </source>
</evidence>
<keyword evidence="7" id="KW-0012">Acyltransferase</keyword>
<dbReference type="HOGENOM" id="CLU_013513_4_2_1"/>
<dbReference type="Gene3D" id="1.10.275.20">
    <property type="entry name" value="Choline/Carnitine o-acyltransferase"/>
    <property type="match status" value="1"/>
</dbReference>
<dbReference type="PhylomeDB" id="D6W820"/>
<evidence type="ECO:0000256" key="1">
    <source>
        <dbReference type="ARBA" id="ARBA00005005"/>
    </source>
</evidence>
<evidence type="ECO:0000256" key="6">
    <source>
        <dbReference type="ARBA" id="ARBA00023098"/>
    </source>
</evidence>
<dbReference type="UniPathway" id="UPA00659"/>
<dbReference type="FunFam" id="1.10.275.20:FF:000001">
    <property type="entry name" value="carnitine O-palmitoyltransferase 2, mitochondrial"/>
    <property type="match status" value="1"/>
</dbReference>
<dbReference type="InParanoid" id="D6W820"/>
<keyword evidence="3" id="KW-0813">Transport</keyword>
<name>D6W820_TRICA</name>
<dbReference type="PANTHER" id="PTHR22589">
    <property type="entry name" value="CARNITINE O-ACYLTRANSFERASE"/>
    <property type="match status" value="1"/>
</dbReference>
<evidence type="ECO:0000313" key="12">
    <source>
        <dbReference type="Proteomes" id="UP000007266"/>
    </source>
</evidence>
<dbReference type="Proteomes" id="UP000007266">
    <property type="component" value="Linkage group 1"/>
</dbReference>
<evidence type="ECO:0000256" key="4">
    <source>
        <dbReference type="ARBA" id="ARBA00022679"/>
    </source>
</evidence>
<evidence type="ECO:0000256" key="8">
    <source>
        <dbReference type="ARBA" id="ARBA00048999"/>
    </source>
</evidence>
<dbReference type="InterPro" id="IPR023213">
    <property type="entry name" value="CAT-like_dom_sf"/>
</dbReference>
<reference evidence="11 12" key="2">
    <citation type="journal article" date="2010" name="Nucleic Acids Res.">
        <title>BeetleBase in 2010: revisions to provide comprehensive genomic information for Tribolium castaneum.</title>
        <authorList>
            <person name="Kim H.S."/>
            <person name="Murphy T."/>
            <person name="Xia J."/>
            <person name="Caragea D."/>
            <person name="Park Y."/>
            <person name="Beeman R.W."/>
            <person name="Lorenzen M.D."/>
            <person name="Butcher S."/>
            <person name="Manak J.R."/>
            <person name="Brown S.J."/>
        </authorList>
    </citation>
    <scope>GENOME REANNOTATION</scope>
    <source>
        <strain evidence="11 12">Georgia GA2</strain>
    </source>
</reference>
<keyword evidence="4" id="KW-0808">Transferase</keyword>
<feature type="active site" description="Proton acceptor" evidence="9">
    <location>
        <position position="373"/>
    </location>
</feature>
<dbReference type="InterPro" id="IPR039551">
    <property type="entry name" value="Cho/carn_acyl_trans"/>
</dbReference>
<evidence type="ECO:0000256" key="9">
    <source>
        <dbReference type="PIRSR" id="PIRSR600542-1"/>
    </source>
</evidence>
<dbReference type="EMBL" id="KQ971307">
    <property type="protein sequence ID" value="EFA11170.1"/>
    <property type="molecule type" value="Genomic_DNA"/>
</dbReference>
<keyword evidence="12" id="KW-1185">Reference proteome</keyword>
<dbReference type="InterPro" id="IPR000542">
    <property type="entry name" value="Carn_acyl_trans"/>
</dbReference>
<evidence type="ECO:0000256" key="5">
    <source>
        <dbReference type="ARBA" id="ARBA00022832"/>
    </source>
</evidence>
<dbReference type="Gene3D" id="3.30.559.10">
    <property type="entry name" value="Chloramphenicol acetyltransferase-like domain"/>
    <property type="match status" value="2"/>
</dbReference>
<dbReference type="PANTHER" id="PTHR22589:SF16">
    <property type="entry name" value="CARNITINE O-PALMITOYLTRANSFERASE 2, MITOCHONDRIAL"/>
    <property type="match status" value="1"/>
</dbReference>
<dbReference type="SUPFAM" id="SSF52777">
    <property type="entry name" value="CoA-dependent acyltransferases"/>
    <property type="match status" value="3"/>
</dbReference>
<dbReference type="GO" id="GO:0005739">
    <property type="term" value="C:mitochondrion"/>
    <property type="evidence" value="ECO:0000318"/>
    <property type="project" value="GO_Central"/>
</dbReference>
<comment type="pathway">
    <text evidence="1">Lipid metabolism; fatty acid beta-oxidation.</text>
</comment>
<comment type="similarity">
    <text evidence="2">Belongs to the carnitine/choline acetyltransferase family.</text>
</comment>
<dbReference type="GO" id="GO:0004095">
    <property type="term" value="F:carnitine O-palmitoyltransferase activity"/>
    <property type="evidence" value="ECO:0000318"/>
    <property type="project" value="GO_Central"/>
</dbReference>
<dbReference type="GO" id="GO:0006635">
    <property type="term" value="P:fatty acid beta-oxidation"/>
    <property type="evidence" value="ECO:0000318"/>
    <property type="project" value="GO_Central"/>
</dbReference>
<dbReference type="FunCoup" id="D6W820">
    <property type="interactions" value="1049"/>
</dbReference>
<dbReference type="Pfam" id="PF00755">
    <property type="entry name" value="Carn_acyltransf"/>
    <property type="match status" value="2"/>
</dbReference>
<dbReference type="STRING" id="7070.D6W820"/>
<accession>D6W820</accession>
<evidence type="ECO:0000256" key="7">
    <source>
        <dbReference type="ARBA" id="ARBA00023315"/>
    </source>
</evidence>
<evidence type="ECO:0000256" key="3">
    <source>
        <dbReference type="ARBA" id="ARBA00022448"/>
    </source>
</evidence>
<protein>
    <submittedName>
        <fullName evidence="11">Carnitine O-palmitoyltransferase 2, mitochondrial-like Protein</fullName>
    </submittedName>
</protein>
<organism evidence="11 12">
    <name type="scientific">Tribolium castaneum</name>
    <name type="common">Red flour beetle</name>
    <dbReference type="NCBI Taxonomy" id="7070"/>
    <lineage>
        <taxon>Eukaryota</taxon>
        <taxon>Metazoa</taxon>
        <taxon>Ecdysozoa</taxon>
        <taxon>Arthropoda</taxon>
        <taxon>Hexapoda</taxon>
        <taxon>Insecta</taxon>
        <taxon>Pterygota</taxon>
        <taxon>Neoptera</taxon>
        <taxon>Endopterygota</taxon>
        <taxon>Coleoptera</taxon>
        <taxon>Polyphaga</taxon>
        <taxon>Cucujiformia</taxon>
        <taxon>Tenebrionidae</taxon>
        <taxon>Tenebrionidae incertae sedis</taxon>
        <taxon>Tribolium</taxon>
    </lineage>
</organism>
<gene>
    <name evidence="11" type="primary">AUGUSTUS-3.0.2_04777</name>
    <name evidence="11" type="ORF">TcasGA2_TC004777</name>
</gene>
<dbReference type="OMA" id="HILVMRR"/>
<dbReference type="InterPro" id="IPR042231">
    <property type="entry name" value="Cho/carn_acyl_trans_2"/>
</dbReference>
<evidence type="ECO:0000313" key="11">
    <source>
        <dbReference type="EMBL" id="EFA11170.1"/>
    </source>
</evidence>
<sequence>MVFPKTTPLQNQSRAILKLLDKNLVNREYVEYQFIQQSQIPTSHFQSALPRLPIPELKLTCERYLAAQRPLLIDESYKKTEANVYRFRDGVGKQLQKILKDYDNKNKHTSYISELWFDKYLRSRSPLPLNCNPVLVLNNDDKPEYNNQLIRATNLIVSSLRFYRALKSELLHPEIFHLNPKKSDTERLNFVLSKLPPKLAYICAYFNKAFPLDMSQYPSLFQTTRIPETDKDRLVSCPESKHITVQYKGRFYSFEVLTVSNDIVSPTQIMDNIKFILSDKTDSDKFPIGVLTTLERNKWATIRHELAENGNEALLKTIDSALFHVCLDEETVGSDPYKITKQFLHADGANRWFDNSFSLIVARDGAAAVNFEHAWGDGVAVLRYAQDIYNDAKNKPRVHPDTALTEDSSCQVQRLEVHLNDHLRKCVDDAKNSYKTICDNLDVNYTIFEGIGKDTCKKSQVSPDAIMQLAFQLCCEKQSPIDDLNSSIRRSSFGWSIVSAIIMDAYEVELYGDYPNLNNNELPYIIGCLHTKNMEAVQKFFLRGLYKDVKIHQITRWKRNCQPVCVYTVVYKIKVRTPDLSEEEIFIPFPDNEEDLKKMFRHITEMVFGMRVVEKKLSDDGVFASISYAPVRCACNVRNFDMAAEEPRMQPLITEVAYHKINGLFVSTYESCSTSAFKHGRTEAIRPCTTATKDVTLAINALNKPPVAQLKKMIQECSTIHNRLIKEAAMGQGFDRHLFALKSMGEKNDIKSNIFDDPEYSHMGYDILSTSTLNSPAIFAGGFGPVVPEGFGLGYVIKDEFLGTLATNYKDRTNGPDFMGALTKSFEEIFAILRTN</sequence>
<keyword evidence="5" id="KW-0276">Fatty acid metabolism</keyword>
<reference evidence="11 12" key="1">
    <citation type="journal article" date="2008" name="Nature">
        <title>The genome of the model beetle and pest Tribolium castaneum.</title>
        <authorList>
            <consortium name="Tribolium Genome Sequencing Consortium"/>
            <person name="Richards S."/>
            <person name="Gibbs R.A."/>
            <person name="Weinstock G.M."/>
            <person name="Brown S.J."/>
            <person name="Denell R."/>
            <person name="Beeman R.W."/>
            <person name="Gibbs R."/>
            <person name="Beeman R.W."/>
            <person name="Brown S.J."/>
            <person name="Bucher G."/>
            <person name="Friedrich M."/>
            <person name="Grimmelikhuijzen C.J."/>
            <person name="Klingler M."/>
            <person name="Lorenzen M."/>
            <person name="Richards S."/>
            <person name="Roth S."/>
            <person name="Schroder R."/>
            <person name="Tautz D."/>
            <person name="Zdobnov E.M."/>
            <person name="Muzny D."/>
            <person name="Gibbs R.A."/>
            <person name="Weinstock G.M."/>
            <person name="Attaway T."/>
            <person name="Bell S."/>
            <person name="Buhay C.J."/>
            <person name="Chandrabose M.N."/>
            <person name="Chavez D."/>
            <person name="Clerk-Blankenburg K.P."/>
            <person name="Cree A."/>
            <person name="Dao M."/>
            <person name="Davis C."/>
            <person name="Chacko J."/>
            <person name="Dinh H."/>
            <person name="Dugan-Rocha S."/>
            <person name="Fowler G."/>
            <person name="Garner T.T."/>
            <person name="Garnes J."/>
            <person name="Gnirke A."/>
            <person name="Hawes A."/>
            <person name="Hernandez J."/>
            <person name="Hines S."/>
            <person name="Holder M."/>
            <person name="Hume J."/>
            <person name="Jhangiani S.N."/>
            <person name="Joshi V."/>
            <person name="Khan Z.M."/>
            <person name="Jackson L."/>
            <person name="Kovar C."/>
            <person name="Kowis A."/>
            <person name="Lee S."/>
            <person name="Lewis L.R."/>
            <person name="Margolis J."/>
            <person name="Morgan M."/>
            <person name="Nazareth L.V."/>
            <person name="Nguyen N."/>
            <person name="Okwuonu G."/>
            <person name="Parker D."/>
            <person name="Richards S."/>
            <person name="Ruiz S.J."/>
            <person name="Santibanez J."/>
            <person name="Savard J."/>
            <person name="Scherer S.E."/>
            <person name="Schneider B."/>
            <person name="Sodergren E."/>
            <person name="Tautz D."/>
            <person name="Vattahil S."/>
            <person name="Villasana D."/>
            <person name="White C.S."/>
            <person name="Wright R."/>
            <person name="Park Y."/>
            <person name="Beeman R.W."/>
            <person name="Lord J."/>
            <person name="Oppert B."/>
            <person name="Lorenzen M."/>
            <person name="Brown S."/>
            <person name="Wang L."/>
            <person name="Savard J."/>
            <person name="Tautz D."/>
            <person name="Richards S."/>
            <person name="Weinstock G."/>
            <person name="Gibbs R.A."/>
            <person name="Liu Y."/>
            <person name="Worley K."/>
            <person name="Weinstock G."/>
            <person name="Elsik C.G."/>
            <person name="Reese J.T."/>
            <person name="Elhaik E."/>
            <person name="Landan G."/>
            <person name="Graur D."/>
            <person name="Arensburger P."/>
            <person name="Atkinson P."/>
            <person name="Beeman R.W."/>
            <person name="Beidler J."/>
            <person name="Brown S.J."/>
            <person name="Demuth J.P."/>
            <person name="Drury D.W."/>
            <person name="Du Y.Z."/>
            <person name="Fujiwara H."/>
            <person name="Lorenzen M."/>
            <person name="Maselli V."/>
            <person name="Osanai M."/>
            <person name="Park Y."/>
            <person name="Robertson H.M."/>
            <person name="Tu Z."/>
            <person name="Wang J.J."/>
            <person name="Wang S."/>
            <person name="Richards S."/>
            <person name="Song H."/>
            <person name="Zhang L."/>
            <person name="Sodergren E."/>
            <person name="Werner D."/>
            <person name="Stanke M."/>
            <person name="Morgenstern B."/>
            <person name="Solovyev V."/>
            <person name="Kosarev P."/>
            <person name="Brown G."/>
            <person name="Chen H.C."/>
            <person name="Ermolaeva O."/>
            <person name="Hlavina W."/>
            <person name="Kapustin Y."/>
            <person name="Kiryutin B."/>
            <person name="Kitts P."/>
            <person name="Maglott D."/>
            <person name="Pruitt K."/>
            <person name="Sapojnikov V."/>
            <person name="Souvorov A."/>
            <person name="Mackey A.J."/>
            <person name="Waterhouse R.M."/>
            <person name="Wyder S."/>
            <person name="Zdobnov E.M."/>
            <person name="Zdobnov E.M."/>
            <person name="Wyder S."/>
            <person name="Kriventseva E.V."/>
            <person name="Kadowaki T."/>
            <person name="Bork P."/>
            <person name="Aranda M."/>
            <person name="Bao R."/>
            <person name="Beermann A."/>
            <person name="Berns N."/>
            <person name="Bolognesi R."/>
            <person name="Bonneton F."/>
            <person name="Bopp D."/>
            <person name="Brown S.J."/>
            <person name="Bucher G."/>
            <person name="Butts T."/>
            <person name="Chaumot A."/>
            <person name="Denell R.E."/>
            <person name="Ferrier D.E."/>
            <person name="Friedrich M."/>
            <person name="Gordon C.M."/>
            <person name="Jindra M."/>
            <person name="Klingler M."/>
            <person name="Lan Q."/>
            <person name="Lattorff H.M."/>
            <person name="Laudet V."/>
            <person name="von Levetsow C."/>
            <person name="Liu Z."/>
            <person name="Lutz R."/>
            <person name="Lynch J.A."/>
            <person name="da Fonseca R.N."/>
            <person name="Posnien N."/>
            <person name="Reuter R."/>
            <person name="Roth S."/>
            <person name="Savard J."/>
            <person name="Schinko J.B."/>
            <person name="Schmitt C."/>
            <person name="Schoppmeier M."/>
            <person name="Schroder R."/>
            <person name="Shippy T.D."/>
            <person name="Simonnet F."/>
            <person name="Marques-Souza H."/>
            <person name="Tautz D."/>
            <person name="Tomoyasu Y."/>
            <person name="Trauner J."/>
            <person name="Van der Zee M."/>
            <person name="Vervoort M."/>
            <person name="Wittkopp N."/>
            <person name="Wimmer E.A."/>
            <person name="Yang X."/>
            <person name="Jones A.K."/>
            <person name="Sattelle D.B."/>
            <person name="Ebert P.R."/>
            <person name="Nelson D."/>
            <person name="Scott J.G."/>
            <person name="Beeman R.W."/>
            <person name="Muthukrishnan S."/>
            <person name="Kramer K.J."/>
            <person name="Arakane Y."/>
            <person name="Beeman R.W."/>
            <person name="Zhu Q."/>
            <person name="Hogenkamp D."/>
            <person name="Dixit R."/>
            <person name="Oppert B."/>
            <person name="Jiang H."/>
            <person name="Zou Z."/>
            <person name="Marshall J."/>
            <person name="Elpidina E."/>
            <person name="Vinokurov K."/>
            <person name="Oppert C."/>
            <person name="Zou Z."/>
            <person name="Evans J."/>
            <person name="Lu Z."/>
            <person name="Zhao P."/>
            <person name="Sumathipala N."/>
            <person name="Altincicek B."/>
            <person name="Vilcinskas A."/>
            <person name="Williams M."/>
            <person name="Hultmark D."/>
            <person name="Hetru C."/>
            <person name="Jiang H."/>
            <person name="Grimmelikhuijzen C.J."/>
            <person name="Hauser F."/>
            <person name="Cazzamali G."/>
            <person name="Williamson M."/>
            <person name="Park Y."/>
            <person name="Li B."/>
            <person name="Tanaka Y."/>
            <person name="Predel R."/>
            <person name="Neupert S."/>
            <person name="Schachtner J."/>
            <person name="Verleyen P."/>
            <person name="Raible F."/>
            <person name="Bork P."/>
            <person name="Friedrich M."/>
            <person name="Walden K.K."/>
            <person name="Robertson H.M."/>
            <person name="Angeli S."/>
            <person name="Foret S."/>
            <person name="Bucher G."/>
            <person name="Schuetz S."/>
            <person name="Maleszka R."/>
            <person name="Wimmer E.A."/>
            <person name="Beeman R.W."/>
            <person name="Lorenzen M."/>
            <person name="Tomoyasu Y."/>
            <person name="Miller S.C."/>
            <person name="Grossmann D."/>
            <person name="Bucher G."/>
        </authorList>
    </citation>
    <scope>NUCLEOTIDE SEQUENCE [LARGE SCALE GENOMIC DNA]</scope>
    <source>
        <strain evidence="11 12">Georgia GA2</strain>
    </source>
</reference>
<dbReference type="AlphaFoldDB" id="D6W820"/>
<feature type="domain" description="Choline/carnitine acyltransferase" evidence="10">
    <location>
        <begin position="52"/>
        <end position="475"/>
    </location>
</feature>
<dbReference type="Gene3D" id="3.30.559.70">
    <property type="entry name" value="Choline/Carnitine o-acyltransferase, domain 2"/>
    <property type="match status" value="1"/>
</dbReference>